<accession>A0AA42KVX4</accession>
<comment type="caution">
    <text evidence="1">The sequence shown here is derived from an EMBL/GenBank/DDBJ whole genome shotgun (WGS) entry which is preliminary data.</text>
</comment>
<dbReference type="Proteomes" id="UP001158087">
    <property type="component" value="Unassembled WGS sequence"/>
</dbReference>
<organism evidence="1 2">
    <name type="scientific">Brucella intermedia GD04153</name>
    <dbReference type="NCBI Taxonomy" id="2975438"/>
    <lineage>
        <taxon>Bacteria</taxon>
        <taxon>Pseudomonadati</taxon>
        <taxon>Pseudomonadota</taxon>
        <taxon>Alphaproteobacteria</taxon>
        <taxon>Hyphomicrobiales</taxon>
        <taxon>Brucellaceae</taxon>
        <taxon>Brucella/Ochrobactrum group</taxon>
        <taxon>Brucella</taxon>
    </lineage>
</organism>
<evidence type="ECO:0000313" key="2">
    <source>
        <dbReference type="Proteomes" id="UP001158087"/>
    </source>
</evidence>
<name>A0AA42KVX4_9HYPH</name>
<proteinExistence type="predicted"/>
<dbReference type="EMBL" id="JAODYY010000025">
    <property type="protein sequence ID" value="MDH0127072.1"/>
    <property type="molecule type" value="Genomic_DNA"/>
</dbReference>
<dbReference type="AlphaFoldDB" id="A0AA42KVX4"/>
<evidence type="ECO:0000313" key="1">
    <source>
        <dbReference type="EMBL" id="MDH0127072.1"/>
    </source>
</evidence>
<protein>
    <submittedName>
        <fullName evidence="1">Uncharacterized protein</fullName>
    </submittedName>
</protein>
<sequence>MNFVAKFTGRALSKHELANLRNSHTRLRNKEIDRRIRINAKTRKLNKEFRSELVSRVVEILRDGTPTVFAREGACHHGVRSYLCVEGWGWDDADRNAADIVSNALNRLGAQRPTWLQGQPEYRGKSFHGNYRRCGNPKCQSLLEEYQAIFCSEHCSHYVAQRRWIEQNREEAAIKRKIVRDKRKQENPEQYTIMRRENRLRCQERWDIKECKACGKQFNARPGRDNPYCSLKCYWSVGQVNETRSCIVCSTKFFVSKKADPKIYCSKACWYSREESQKVRSCAICFAQFRVRSKGTPTQTCSMPCRMALRKRGPNKSNNFKCEPVSVEKNQ</sequence>
<reference evidence="1" key="1">
    <citation type="submission" date="2022-09" db="EMBL/GenBank/DDBJ databases">
        <title>Intensive care unit water sources are persistently colonized with multi-drug resistant bacteria and are the site of extensive horizontal gene transfer of antibiotic resistance genes.</title>
        <authorList>
            <person name="Diorio-Toth L."/>
        </authorList>
    </citation>
    <scope>NUCLEOTIDE SEQUENCE</scope>
    <source>
        <strain evidence="1">GD04153</strain>
    </source>
</reference>
<gene>
    <name evidence="1" type="ORF">N7376_24190</name>
</gene>